<dbReference type="AlphaFoldDB" id="A0A0A9GK10"/>
<reference evidence="2" key="1">
    <citation type="submission" date="2014-09" db="EMBL/GenBank/DDBJ databases">
        <authorList>
            <person name="Magalhaes I.L.F."/>
            <person name="Oliveira U."/>
            <person name="Santos F.R."/>
            <person name="Vidigal T.H.D.A."/>
            <person name="Brescovit A.D."/>
            <person name="Santos A.J."/>
        </authorList>
    </citation>
    <scope>NUCLEOTIDE SEQUENCE</scope>
    <source>
        <tissue evidence="2">Shoot tissue taken approximately 20 cm above the soil surface</tissue>
    </source>
</reference>
<dbReference type="EMBL" id="GBRH01175015">
    <property type="protein sequence ID" value="JAE22881.1"/>
    <property type="molecule type" value="Transcribed_RNA"/>
</dbReference>
<proteinExistence type="predicted"/>
<protein>
    <submittedName>
        <fullName evidence="2">Uncharacterized protein</fullName>
    </submittedName>
</protein>
<sequence length="27" mass="3040">MGKLQLLIRQPASPGRSRWPRARPPGL</sequence>
<evidence type="ECO:0000256" key="1">
    <source>
        <dbReference type="SAM" id="MobiDB-lite"/>
    </source>
</evidence>
<accession>A0A0A9GK10</accession>
<reference evidence="2" key="2">
    <citation type="journal article" date="2015" name="Data Brief">
        <title>Shoot transcriptome of the giant reed, Arundo donax.</title>
        <authorList>
            <person name="Barrero R.A."/>
            <person name="Guerrero F.D."/>
            <person name="Moolhuijzen P."/>
            <person name="Goolsby J.A."/>
            <person name="Tidwell J."/>
            <person name="Bellgard S.E."/>
            <person name="Bellgard M.I."/>
        </authorList>
    </citation>
    <scope>NUCLEOTIDE SEQUENCE</scope>
    <source>
        <tissue evidence="2">Shoot tissue taken approximately 20 cm above the soil surface</tissue>
    </source>
</reference>
<evidence type="ECO:0000313" key="2">
    <source>
        <dbReference type="EMBL" id="JAE22881.1"/>
    </source>
</evidence>
<organism evidence="2">
    <name type="scientific">Arundo donax</name>
    <name type="common">Giant reed</name>
    <name type="synonym">Donax arundinaceus</name>
    <dbReference type="NCBI Taxonomy" id="35708"/>
    <lineage>
        <taxon>Eukaryota</taxon>
        <taxon>Viridiplantae</taxon>
        <taxon>Streptophyta</taxon>
        <taxon>Embryophyta</taxon>
        <taxon>Tracheophyta</taxon>
        <taxon>Spermatophyta</taxon>
        <taxon>Magnoliopsida</taxon>
        <taxon>Liliopsida</taxon>
        <taxon>Poales</taxon>
        <taxon>Poaceae</taxon>
        <taxon>PACMAD clade</taxon>
        <taxon>Arundinoideae</taxon>
        <taxon>Arundineae</taxon>
        <taxon>Arundo</taxon>
    </lineage>
</organism>
<name>A0A0A9GK10_ARUDO</name>
<feature type="region of interest" description="Disordered" evidence="1">
    <location>
        <begin position="1"/>
        <end position="27"/>
    </location>
</feature>